<dbReference type="GO" id="GO:0006511">
    <property type="term" value="P:ubiquitin-dependent protein catabolic process"/>
    <property type="evidence" value="ECO:0007669"/>
    <property type="project" value="UniProtKB-UniRule"/>
</dbReference>
<feature type="domain" description="UCH catalytic" evidence="8">
    <location>
        <begin position="4"/>
        <end position="201"/>
    </location>
</feature>
<protein>
    <recommendedName>
        <fullName evidence="7">Ubiquitin carboxyl-terminal hydrolase</fullName>
        <ecNumber evidence="7">3.4.19.12</ecNumber>
    </recommendedName>
</protein>
<feature type="site" description="Important for enzyme activity" evidence="6">
    <location>
        <position position="156"/>
    </location>
</feature>
<dbReference type="InterPro" id="IPR001578">
    <property type="entry name" value="Peptidase_C12_UCH"/>
</dbReference>
<dbReference type="PROSITE" id="PS52048">
    <property type="entry name" value="UCH_DOMAIN"/>
    <property type="match status" value="1"/>
</dbReference>
<feature type="active site" description="Proton donor" evidence="6">
    <location>
        <position position="141"/>
    </location>
</feature>
<comment type="similarity">
    <text evidence="6 7">Belongs to the peptidase C12 family.</text>
</comment>
<dbReference type="GeneID" id="100282795"/>
<dbReference type="CDD" id="cd09616">
    <property type="entry name" value="Peptidase_C12_UCH_L1_L3"/>
    <property type="match status" value="1"/>
</dbReference>
<dbReference type="PANTHER" id="PTHR10589:SF43">
    <property type="entry name" value="UBIQUITIN CARBOXYL-TERMINAL HYDROLASE"/>
    <property type="match status" value="1"/>
</dbReference>
<feature type="site" description="Transition state stabilizer" evidence="6">
    <location>
        <position position="85"/>
    </location>
</feature>
<evidence type="ECO:0000256" key="7">
    <source>
        <dbReference type="RuleBase" id="RU361215"/>
    </source>
</evidence>
<sequence>MVKRWLPLEANPDVMNQFMWGLGVPEDVGFCDVYGLDDELLAMVPQPVLAVLLLYPQDRSKESQASATSSVETKEPSKNVYFTKQTVGNACGTVGIIHALGNATSRIKRAAFLEEDEEMENAHSIAATAGDTEAKDGVIEHYICFSCVDGELYELDGGTSQPIPHGPSTPDTLLQDAAEVIKARIAMYSQSNNFNVMALSGKAI</sequence>
<dbReference type="SUPFAM" id="SSF54001">
    <property type="entry name" value="Cysteine proteinases"/>
    <property type="match status" value="1"/>
</dbReference>
<dbReference type="EMBL" id="BT056098">
    <property type="protein sequence ID" value="ACL54705.1"/>
    <property type="molecule type" value="mRNA"/>
</dbReference>
<dbReference type="AlphaFoldDB" id="B8A3F6"/>
<evidence type="ECO:0000256" key="2">
    <source>
        <dbReference type="ARBA" id="ARBA00022670"/>
    </source>
</evidence>
<evidence type="ECO:0000256" key="3">
    <source>
        <dbReference type="ARBA" id="ARBA00022786"/>
    </source>
</evidence>
<dbReference type="PRINTS" id="PR00707">
    <property type="entry name" value="UBCTHYDRLASE"/>
</dbReference>
<dbReference type="GO" id="GO:0004843">
    <property type="term" value="F:cysteine-type deubiquitinase activity"/>
    <property type="evidence" value="ECO:0007669"/>
    <property type="project" value="UniProtKB-UniRule"/>
</dbReference>
<dbReference type="InterPro" id="IPR038765">
    <property type="entry name" value="Papain-like_cys_pep_sf"/>
</dbReference>
<comment type="catalytic activity">
    <reaction evidence="1 6 7">
        <text>Thiol-dependent hydrolysis of ester, thioester, amide, peptide and isopeptide bonds formed by the C-terminal Gly of ubiquitin (a 76-residue protein attached to proteins as an intracellular targeting signal).</text>
        <dbReference type="EC" id="3.4.19.12"/>
    </reaction>
</comment>
<name>B8A3F6_MAIZE</name>
<organism evidence="9">
    <name type="scientific">Zea mays</name>
    <name type="common">Maize</name>
    <dbReference type="NCBI Taxonomy" id="4577"/>
    <lineage>
        <taxon>Eukaryota</taxon>
        <taxon>Viridiplantae</taxon>
        <taxon>Streptophyta</taxon>
        <taxon>Embryophyta</taxon>
        <taxon>Tracheophyta</taxon>
        <taxon>Spermatophyta</taxon>
        <taxon>Magnoliopsida</taxon>
        <taxon>Liliopsida</taxon>
        <taxon>Poales</taxon>
        <taxon>Poaceae</taxon>
        <taxon>PACMAD clade</taxon>
        <taxon>Panicoideae</taxon>
        <taxon>Andropogonodae</taxon>
        <taxon>Andropogoneae</taxon>
        <taxon>Tripsacinae</taxon>
        <taxon>Zea</taxon>
    </lineage>
</organism>
<dbReference type="EC" id="3.4.19.12" evidence="7"/>
<dbReference type="RefSeq" id="XP_008661956.1">
    <property type="nucleotide sequence ID" value="XM_008663734.4"/>
</dbReference>
<dbReference type="PANTHER" id="PTHR10589">
    <property type="entry name" value="UBIQUITIN CARBOXYL-TERMINAL HYDROLASE"/>
    <property type="match status" value="1"/>
</dbReference>
<dbReference type="OrthoDB" id="427186at2759"/>
<evidence type="ECO:0000256" key="6">
    <source>
        <dbReference type="PROSITE-ProRule" id="PRU01393"/>
    </source>
</evidence>
<keyword evidence="4 6" id="KW-0378">Hydrolase</keyword>
<dbReference type="Gene3D" id="3.40.532.10">
    <property type="entry name" value="Peptidase C12, ubiquitin carboxyl-terminal hydrolase"/>
    <property type="match status" value="2"/>
</dbReference>
<evidence type="ECO:0000259" key="8">
    <source>
        <dbReference type="PROSITE" id="PS52048"/>
    </source>
</evidence>
<keyword evidence="5 6" id="KW-0788">Thiol protease</keyword>
<evidence type="ECO:0000256" key="5">
    <source>
        <dbReference type="ARBA" id="ARBA00022807"/>
    </source>
</evidence>
<dbReference type="InterPro" id="IPR036959">
    <property type="entry name" value="Peptidase_C12_UCH_sf"/>
</dbReference>
<evidence type="ECO:0000256" key="1">
    <source>
        <dbReference type="ARBA" id="ARBA00000707"/>
    </source>
</evidence>
<reference evidence="9" key="1">
    <citation type="journal article" date="2009" name="PLoS Genet.">
        <title>Sequencing, mapping, and analysis of 27,455 maize full-length cDNAs.</title>
        <authorList>
            <person name="Soderlund C."/>
            <person name="Descour A."/>
            <person name="Kudrna D."/>
            <person name="Bomhoff M."/>
            <person name="Boyd L."/>
            <person name="Currie J."/>
            <person name="Angelova A."/>
            <person name="Collura K."/>
            <person name="Wissotski M."/>
            <person name="Ashley E."/>
            <person name="Morrow D."/>
            <person name="Fernandes J."/>
            <person name="Walbot V."/>
            <person name="Yu Y."/>
        </authorList>
    </citation>
    <scope>NUCLEOTIDE SEQUENCE</scope>
    <source>
        <strain evidence="9">B73</strain>
    </source>
</reference>
<accession>B8A3F6</accession>
<dbReference type="MEROPS" id="C12.A03"/>
<proteinExistence type="evidence at transcript level"/>
<keyword evidence="3 6" id="KW-0833">Ubl conjugation pathway</keyword>
<evidence type="ECO:0000256" key="4">
    <source>
        <dbReference type="ARBA" id="ARBA00022801"/>
    </source>
</evidence>
<feature type="active site" description="Nucleophile" evidence="6">
    <location>
        <position position="91"/>
    </location>
</feature>
<keyword evidence="2 6" id="KW-0645">Protease</keyword>
<dbReference type="ExpressionAtlas" id="B8A3F6">
    <property type="expression patterns" value="baseline and differential"/>
</dbReference>
<evidence type="ECO:0000313" key="9">
    <source>
        <dbReference type="EMBL" id="ACL54705.1"/>
    </source>
</evidence>
<dbReference type="Pfam" id="PF01088">
    <property type="entry name" value="Peptidase_C12"/>
    <property type="match status" value="1"/>
</dbReference>